<dbReference type="RefSeq" id="WP_026785904.1">
    <property type="nucleotide sequence ID" value="NZ_BJCD01000043.1"/>
</dbReference>
<proteinExistence type="predicted"/>
<reference evidence="2" key="1">
    <citation type="submission" date="2019-02" db="EMBL/GenBank/DDBJ databases">
        <title>Draft genome sequence of Planktothrix agardhii NIES-905.</title>
        <authorList>
            <person name="Yamaguchi H."/>
            <person name="Suzuki S."/>
            <person name="Kawachi M."/>
        </authorList>
    </citation>
    <scope>NUCLEOTIDE SEQUENCE [LARGE SCALE GENOMIC DNA]</scope>
    <source>
        <strain evidence="2">CCAP 1459/11A</strain>
    </source>
</reference>
<comment type="caution">
    <text evidence="1">The sequence shown here is derived from an EMBL/GenBank/DDBJ whole genome shotgun (WGS) entry which is preliminary data.</text>
</comment>
<accession>A0A4P5ZM64</accession>
<dbReference type="EMBL" id="BJCD01000043">
    <property type="protein sequence ID" value="GDZ94412.1"/>
    <property type="molecule type" value="Genomic_DNA"/>
</dbReference>
<dbReference type="Proteomes" id="UP000299794">
    <property type="component" value="Unassembled WGS sequence"/>
</dbReference>
<sequence>MQPLTRNYQDYLIESLKDPSEAALYLWAILQEKDPEPELLLSALQDVAMALGQEKMSPEQLQEHLSHLKTVLDQPESQAIYRLSSWLQSLGLTLTVIVNSEPNSTLESVAETVEVRL</sequence>
<organism evidence="1 2">
    <name type="scientific">Planktothrix agardhii CCAP 1459/11A</name>
    <dbReference type="NCBI Taxonomy" id="282420"/>
    <lineage>
        <taxon>Bacteria</taxon>
        <taxon>Bacillati</taxon>
        <taxon>Cyanobacteriota</taxon>
        <taxon>Cyanophyceae</taxon>
        <taxon>Oscillatoriophycideae</taxon>
        <taxon>Oscillatoriales</taxon>
        <taxon>Microcoleaceae</taxon>
        <taxon>Planktothrix</taxon>
    </lineage>
</organism>
<dbReference type="AlphaFoldDB" id="A0A4P5ZM64"/>
<protein>
    <submittedName>
        <fullName evidence="1">Uncharacterized protein</fullName>
    </submittedName>
</protein>
<gene>
    <name evidence="1" type="ORF">PA905_23670</name>
</gene>
<evidence type="ECO:0000313" key="1">
    <source>
        <dbReference type="EMBL" id="GDZ94412.1"/>
    </source>
</evidence>
<name>A0A4P5ZM64_PLAAG</name>
<evidence type="ECO:0000313" key="2">
    <source>
        <dbReference type="Proteomes" id="UP000299794"/>
    </source>
</evidence>